<reference evidence="2" key="1">
    <citation type="submission" date="2023-07" db="EMBL/GenBank/DDBJ databases">
        <title>A chromosome-level genome assembly of Lolium multiflorum.</title>
        <authorList>
            <person name="Chen Y."/>
            <person name="Copetti D."/>
            <person name="Kolliker R."/>
            <person name="Studer B."/>
        </authorList>
    </citation>
    <scope>NUCLEOTIDE SEQUENCE</scope>
    <source>
        <strain evidence="2">02402/16</strain>
        <tissue evidence="2">Leaf</tissue>
    </source>
</reference>
<dbReference type="PANTHER" id="PTHR34709:SF81">
    <property type="entry name" value="F-BOX DOMAIN-CONTAINING PROTEIN"/>
    <property type="match status" value="1"/>
</dbReference>
<dbReference type="Proteomes" id="UP001231189">
    <property type="component" value="Unassembled WGS sequence"/>
</dbReference>
<dbReference type="Pfam" id="PF24758">
    <property type="entry name" value="LRR_At5g56370"/>
    <property type="match status" value="1"/>
</dbReference>
<accession>A0AAD8RH85</accession>
<organism evidence="2 3">
    <name type="scientific">Lolium multiflorum</name>
    <name type="common">Italian ryegrass</name>
    <name type="synonym">Lolium perenne subsp. multiflorum</name>
    <dbReference type="NCBI Taxonomy" id="4521"/>
    <lineage>
        <taxon>Eukaryota</taxon>
        <taxon>Viridiplantae</taxon>
        <taxon>Streptophyta</taxon>
        <taxon>Embryophyta</taxon>
        <taxon>Tracheophyta</taxon>
        <taxon>Spermatophyta</taxon>
        <taxon>Magnoliopsida</taxon>
        <taxon>Liliopsida</taxon>
        <taxon>Poales</taxon>
        <taxon>Poaceae</taxon>
        <taxon>BOP clade</taxon>
        <taxon>Pooideae</taxon>
        <taxon>Poodae</taxon>
        <taxon>Poeae</taxon>
        <taxon>Poeae Chloroplast Group 2 (Poeae type)</taxon>
        <taxon>Loliodinae</taxon>
        <taxon>Loliinae</taxon>
        <taxon>Lolium</taxon>
    </lineage>
</organism>
<dbReference type="InterPro" id="IPR055411">
    <property type="entry name" value="LRR_FXL15/At3g58940/PEG3-like"/>
</dbReference>
<dbReference type="InterPro" id="IPR036047">
    <property type="entry name" value="F-box-like_dom_sf"/>
</dbReference>
<dbReference type="InterPro" id="IPR055312">
    <property type="entry name" value="FBL15-like"/>
</dbReference>
<dbReference type="EMBL" id="JAUUTY010000006">
    <property type="protein sequence ID" value="KAK1620681.1"/>
    <property type="molecule type" value="Genomic_DNA"/>
</dbReference>
<evidence type="ECO:0000313" key="2">
    <source>
        <dbReference type="EMBL" id="KAK1620681.1"/>
    </source>
</evidence>
<gene>
    <name evidence="2" type="ORF">QYE76_026198</name>
</gene>
<dbReference type="SUPFAM" id="SSF81383">
    <property type="entry name" value="F-box domain"/>
    <property type="match status" value="1"/>
</dbReference>
<sequence length="389" mass="43404">MDRISALSDDLLHLVLGRLGCVRTAARTSLLSRRWRGLWSRLRMLVFRGVAFHRLEPALARVSHPAVSLLDICVPRHGNLVLTWLSRQQHAASAASVGSLLRAATRLSPDEFVLTAPTLLPGCGWEVDLPSFHRAASIKLDVVHLLLQLPAETQFPALETLCLSGCFVQVATLVPRCPRLRVLKVKLPPHAGHYDMTVHSPTLEELVVESQTTTEIDIVAPELKHLALCFYHQGISELSVAISAPRLERVSWDCKFIGPTWSWTLAPAVTTLEPTSWGELPPAHRCRLCTCQRVLLLPLSKLLIRNRMTPCHNALQGLYKLPYEGRYEGVFSQEMEKLLFADFSALELHLTTMGHVFGAFVMNLLGMNPIRCAIQKLKIVLPRSKGLKE</sequence>
<name>A0AAD8RH85_LOLMU</name>
<dbReference type="PANTHER" id="PTHR34709">
    <property type="entry name" value="OS10G0396666 PROTEIN"/>
    <property type="match status" value="1"/>
</dbReference>
<dbReference type="AlphaFoldDB" id="A0AAD8RH85"/>
<evidence type="ECO:0000313" key="3">
    <source>
        <dbReference type="Proteomes" id="UP001231189"/>
    </source>
</evidence>
<comment type="caution">
    <text evidence="2">The sequence shown here is derived from an EMBL/GenBank/DDBJ whole genome shotgun (WGS) entry which is preliminary data.</text>
</comment>
<proteinExistence type="predicted"/>
<evidence type="ECO:0000259" key="1">
    <source>
        <dbReference type="Pfam" id="PF24758"/>
    </source>
</evidence>
<protein>
    <recommendedName>
        <fullName evidence="1">F-box/LRR-repeat protein 15/At3g58940/PEG3-like LRR domain-containing protein</fullName>
    </recommendedName>
</protein>
<keyword evidence="3" id="KW-1185">Reference proteome</keyword>
<feature type="domain" description="F-box/LRR-repeat protein 15/At3g58940/PEG3-like LRR" evidence="1">
    <location>
        <begin position="139"/>
        <end position="248"/>
    </location>
</feature>